<comment type="caution">
    <text evidence="1">The sequence shown here is derived from an EMBL/GenBank/DDBJ whole genome shotgun (WGS) entry which is preliminary data.</text>
</comment>
<protein>
    <submittedName>
        <fullName evidence="1">Uncharacterized protein</fullName>
    </submittedName>
</protein>
<keyword evidence="2" id="KW-1185">Reference proteome</keyword>
<organism evidence="1 2">
    <name type="scientific">Gibberella nygamai</name>
    <name type="common">Bean root rot disease fungus</name>
    <name type="synonym">Fusarium nygamai</name>
    <dbReference type="NCBI Taxonomy" id="42673"/>
    <lineage>
        <taxon>Eukaryota</taxon>
        <taxon>Fungi</taxon>
        <taxon>Dikarya</taxon>
        <taxon>Ascomycota</taxon>
        <taxon>Pezizomycotina</taxon>
        <taxon>Sordariomycetes</taxon>
        <taxon>Hypocreomycetidae</taxon>
        <taxon>Hypocreales</taxon>
        <taxon>Nectriaceae</taxon>
        <taxon>Fusarium</taxon>
        <taxon>Fusarium fujikuroi species complex</taxon>
    </lineage>
</organism>
<dbReference type="Proteomes" id="UP000236664">
    <property type="component" value="Unassembled WGS sequence"/>
</dbReference>
<reference evidence="1 2" key="1">
    <citation type="submission" date="2017-06" db="EMBL/GenBank/DDBJ databases">
        <title>Genome of Fusarium nygamai isolate CS10214.</title>
        <authorList>
            <person name="Gardiner D.M."/>
            <person name="Obanor F."/>
            <person name="Kazan K."/>
        </authorList>
    </citation>
    <scope>NUCLEOTIDE SEQUENCE [LARGE SCALE GENOMIC DNA]</scope>
    <source>
        <strain evidence="1 2">CS10214</strain>
    </source>
</reference>
<name>A0A2K0WB29_GIBNY</name>
<dbReference type="EMBL" id="MTQA01000091">
    <property type="protein sequence ID" value="PNP79441.1"/>
    <property type="molecule type" value="Genomic_DNA"/>
</dbReference>
<evidence type="ECO:0000313" key="2">
    <source>
        <dbReference type="Proteomes" id="UP000236664"/>
    </source>
</evidence>
<proteinExistence type="predicted"/>
<accession>A0A2K0WB29</accession>
<sequence>MGTKGEDAVDPINIHINALRIVDDSPVNRRSELQDAISDFNQAVTSAQLRGQRLKALLDDPSVVYKASEEDICKVGANVERITKLAQSVTGAIDRSLIDIIISRTRHRGPHVEALLK</sequence>
<dbReference type="OrthoDB" id="4152607at2759"/>
<evidence type="ECO:0000313" key="1">
    <source>
        <dbReference type="EMBL" id="PNP79441.1"/>
    </source>
</evidence>
<dbReference type="AlphaFoldDB" id="A0A2K0WB29"/>
<gene>
    <name evidence="1" type="ORF">FNYG_07276</name>
</gene>